<keyword evidence="2" id="KW-0812">Transmembrane</keyword>
<keyword evidence="2" id="KW-0472">Membrane</keyword>
<feature type="transmembrane region" description="Helical" evidence="2">
    <location>
        <begin position="6"/>
        <end position="27"/>
    </location>
</feature>
<dbReference type="EMBL" id="MSTI01000137">
    <property type="protein sequence ID" value="OLV16563.1"/>
    <property type="molecule type" value="Genomic_DNA"/>
</dbReference>
<comment type="caution">
    <text evidence="3">The sequence shown here is derived from an EMBL/GenBank/DDBJ whole genome shotgun (WGS) entry which is preliminary data.</text>
</comment>
<evidence type="ECO:0000256" key="2">
    <source>
        <dbReference type="SAM" id="Phobius"/>
    </source>
</evidence>
<organism evidence="3 4">
    <name type="scientific">Deinococcus marmoris</name>
    <dbReference type="NCBI Taxonomy" id="249408"/>
    <lineage>
        <taxon>Bacteria</taxon>
        <taxon>Thermotogati</taxon>
        <taxon>Deinococcota</taxon>
        <taxon>Deinococci</taxon>
        <taxon>Deinococcales</taxon>
        <taxon>Deinococcaceae</taxon>
        <taxon>Deinococcus</taxon>
    </lineage>
</organism>
<evidence type="ECO:0000256" key="1">
    <source>
        <dbReference type="SAM" id="MobiDB-lite"/>
    </source>
</evidence>
<sequence length="183" mass="20021">MEADSVGLWMLPVLVGPLVLAGAWWLWRRVFSRAMRWVTVTVHADGRVEWPEDLPAQHSGRIQAELHVLKSLTGAGDPPKWAGWTAGILKDSEDWLLDIPEDQALPVPVAVRMALPASELSDPISSLPDDAELWEDSETEVTFDGQHWRDLFGELPPELAAFAAPSGENDRAKGGTAPGRSGK</sequence>
<evidence type="ECO:0000313" key="4">
    <source>
        <dbReference type="Proteomes" id="UP000186607"/>
    </source>
</evidence>
<protein>
    <submittedName>
        <fullName evidence="3">Uncharacterized protein</fullName>
    </submittedName>
</protein>
<reference evidence="3 4" key="1">
    <citation type="submission" date="2017-01" db="EMBL/GenBank/DDBJ databases">
        <title>Genome Analysis of Deinococcus marmoris KOPRI26562.</title>
        <authorList>
            <person name="Kim J.H."/>
            <person name="Oh H.-M."/>
        </authorList>
    </citation>
    <scope>NUCLEOTIDE SEQUENCE [LARGE SCALE GENOMIC DNA]</scope>
    <source>
        <strain evidence="3 4">KOPRI26562</strain>
    </source>
</reference>
<dbReference type="AlphaFoldDB" id="A0A1U7NUG2"/>
<name>A0A1U7NUG2_9DEIO</name>
<feature type="region of interest" description="Disordered" evidence="1">
    <location>
        <begin position="162"/>
        <end position="183"/>
    </location>
</feature>
<evidence type="ECO:0000313" key="3">
    <source>
        <dbReference type="EMBL" id="OLV16563.1"/>
    </source>
</evidence>
<accession>A0A1U7NUG2</accession>
<proteinExistence type="predicted"/>
<keyword evidence="4" id="KW-1185">Reference proteome</keyword>
<gene>
    <name evidence="3" type="ORF">BOO71_0011443</name>
</gene>
<dbReference type="Proteomes" id="UP000186607">
    <property type="component" value="Unassembled WGS sequence"/>
</dbReference>
<keyword evidence="2" id="KW-1133">Transmembrane helix</keyword>
<dbReference type="STRING" id="249408.BOO71_0011443"/>